<keyword evidence="4" id="KW-1185">Reference proteome</keyword>
<dbReference type="PROSITE" id="PS51257">
    <property type="entry name" value="PROKAR_LIPOPROTEIN"/>
    <property type="match status" value="1"/>
</dbReference>
<dbReference type="PANTHER" id="PTHR43625">
    <property type="entry name" value="AFLATOXIN B1 ALDEHYDE REDUCTASE"/>
    <property type="match status" value="1"/>
</dbReference>
<dbReference type="AlphaFoldDB" id="A0A395HAJ9"/>
<dbReference type="Gene3D" id="3.20.20.100">
    <property type="entry name" value="NADP-dependent oxidoreductase domain"/>
    <property type="match status" value="1"/>
</dbReference>
<evidence type="ECO:0000259" key="2">
    <source>
        <dbReference type="Pfam" id="PF00248"/>
    </source>
</evidence>
<dbReference type="InterPro" id="IPR036812">
    <property type="entry name" value="NAD(P)_OxRdtase_dom_sf"/>
</dbReference>
<dbReference type="Proteomes" id="UP000249402">
    <property type="component" value="Unassembled WGS sequence"/>
</dbReference>
<feature type="domain" description="NADP-dependent oxidoreductase" evidence="2">
    <location>
        <begin position="15"/>
        <end position="270"/>
    </location>
</feature>
<dbReference type="Pfam" id="PF00248">
    <property type="entry name" value="Aldo_ket_red"/>
    <property type="match status" value="1"/>
</dbReference>
<accession>A0A395HAJ9</accession>
<dbReference type="InterPro" id="IPR023210">
    <property type="entry name" value="NADP_OxRdtase_dom"/>
</dbReference>
<name>A0A395HAJ9_9EURO</name>
<dbReference type="InterPro" id="IPR050791">
    <property type="entry name" value="Aldo-Keto_reductase"/>
</dbReference>
<keyword evidence="1" id="KW-0560">Oxidoreductase</keyword>
<evidence type="ECO:0000256" key="1">
    <source>
        <dbReference type="ARBA" id="ARBA00023002"/>
    </source>
</evidence>
<reference evidence="3 4" key="1">
    <citation type="submission" date="2018-02" db="EMBL/GenBank/DDBJ databases">
        <title>The genomes of Aspergillus section Nigri reveals drivers in fungal speciation.</title>
        <authorList>
            <consortium name="DOE Joint Genome Institute"/>
            <person name="Vesth T.C."/>
            <person name="Nybo J."/>
            <person name="Theobald S."/>
            <person name="Brandl J."/>
            <person name="Frisvad J.C."/>
            <person name="Nielsen K.F."/>
            <person name="Lyhne E.K."/>
            <person name="Kogle M.E."/>
            <person name="Kuo A."/>
            <person name="Riley R."/>
            <person name="Clum A."/>
            <person name="Nolan M."/>
            <person name="Lipzen A."/>
            <person name="Salamov A."/>
            <person name="Henrissat B."/>
            <person name="Wiebenga A."/>
            <person name="De vries R.P."/>
            <person name="Grigoriev I.V."/>
            <person name="Mortensen U.H."/>
            <person name="Andersen M.R."/>
            <person name="Baker S.E."/>
        </authorList>
    </citation>
    <scope>NUCLEOTIDE SEQUENCE [LARGE SCALE GENOMIC DNA]</scope>
    <source>
        <strain evidence="3 4">CBS 121593</strain>
    </source>
</reference>
<proteinExistence type="predicted"/>
<dbReference type="EMBL" id="KZ824426">
    <property type="protein sequence ID" value="RAL03948.1"/>
    <property type="molecule type" value="Genomic_DNA"/>
</dbReference>
<dbReference type="RefSeq" id="XP_025578275.1">
    <property type="nucleotide sequence ID" value="XM_025714866.1"/>
</dbReference>
<protein>
    <submittedName>
        <fullName evidence="3">Aldo/keto reductase</fullName>
    </submittedName>
</protein>
<dbReference type="GO" id="GO:0005737">
    <property type="term" value="C:cytoplasm"/>
    <property type="evidence" value="ECO:0007669"/>
    <property type="project" value="TreeGrafter"/>
</dbReference>
<dbReference type="GO" id="GO:0016491">
    <property type="term" value="F:oxidoreductase activity"/>
    <property type="evidence" value="ECO:0007669"/>
    <property type="project" value="UniProtKB-KW"/>
</dbReference>
<dbReference type="OrthoDB" id="37537at2759"/>
<dbReference type="STRING" id="1448316.A0A395HAJ9"/>
<sequence>MSLPRTIGTTPVSALGFGCMSFAIPSKTPQSEEESLALLTAAADRGLTFWVTSDAYGPSEALLGKWFQQTGRRSDIFLVTKFGIDTSAGKMDLRSDPEYVRQACQASLATLQTEYIDLYMQHRVDPATPIEQTVAAMKQLQAEGKIRHLGLSECSARTLRRASKVHPIAAAEMEYSLFALDIEDPAVGVLAAARELGVKIIAYSPLGRGFLTGAIRGRADFDEGDMRLTHPRFSEENFAANLRLVEGLEALAAEKGCTVGQLALAWLLAQGDGE</sequence>
<dbReference type="PANTHER" id="PTHR43625:SF40">
    <property type="entry name" value="ALDO-KETO REDUCTASE YAKC [NADP(+)]"/>
    <property type="match status" value="1"/>
</dbReference>
<dbReference type="SUPFAM" id="SSF51430">
    <property type="entry name" value="NAD(P)-linked oxidoreductase"/>
    <property type="match status" value="1"/>
</dbReference>
<evidence type="ECO:0000313" key="4">
    <source>
        <dbReference type="Proteomes" id="UP000249402"/>
    </source>
</evidence>
<dbReference type="VEuPathDB" id="FungiDB:BO80DRAFT_274889"/>
<dbReference type="GeneID" id="37219731"/>
<organism evidence="3 4">
    <name type="scientific">Aspergillus ibericus CBS 121593</name>
    <dbReference type="NCBI Taxonomy" id="1448316"/>
    <lineage>
        <taxon>Eukaryota</taxon>
        <taxon>Fungi</taxon>
        <taxon>Dikarya</taxon>
        <taxon>Ascomycota</taxon>
        <taxon>Pezizomycotina</taxon>
        <taxon>Eurotiomycetes</taxon>
        <taxon>Eurotiomycetidae</taxon>
        <taxon>Eurotiales</taxon>
        <taxon>Aspergillaceae</taxon>
        <taxon>Aspergillus</taxon>
        <taxon>Aspergillus subgen. Circumdati</taxon>
    </lineage>
</organism>
<gene>
    <name evidence="3" type="ORF">BO80DRAFT_274889</name>
</gene>
<evidence type="ECO:0000313" key="3">
    <source>
        <dbReference type="EMBL" id="RAL03948.1"/>
    </source>
</evidence>